<evidence type="ECO:0000256" key="4">
    <source>
        <dbReference type="ARBA" id="ARBA00022786"/>
    </source>
</evidence>
<evidence type="ECO:0000256" key="3">
    <source>
        <dbReference type="ARBA" id="ARBA00022741"/>
    </source>
</evidence>
<evidence type="ECO:0000256" key="1">
    <source>
        <dbReference type="ARBA" id="ARBA00012486"/>
    </source>
</evidence>
<evidence type="ECO:0000256" key="7">
    <source>
        <dbReference type="RuleBase" id="RU362109"/>
    </source>
</evidence>
<keyword evidence="2" id="KW-0808">Transferase</keyword>
<dbReference type="CDD" id="cd23800">
    <property type="entry name" value="UBCc_UBE2K"/>
    <property type="match status" value="1"/>
</dbReference>
<keyword evidence="5 7" id="KW-0067">ATP-binding</keyword>
<dbReference type="PANTHER" id="PTHR24068">
    <property type="entry name" value="UBIQUITIN-CONJUGATING ENZYME E2"/>
    <property type="match status" value="1"/>
</dbReference>
<dbReference type="AlphaFoldDB" id="A0A7S0GMG2"/>
<evidence type="ECO:0000259" key="9">
    <source>
        <dbReference type="PROSITE" id="PS50127"/>
    </source>
</evidence>
<organism evidence="10">
    <name type="scientific">Proboscia inermis</name>
    <dbReference type="NCBI Taxonomy" id="420281"/>
    <lineage>
        <taxon>Eukaryota</taxon>
        <taxon>Sar</taxon>
        <taxon>Stramenopiles</taxon>
        <taxon>Ochrophyta</taxon>
        <taxon>Bacillariophyta</taxon>
        <taxon>Coscinodiscophyceae</taxon>
        <taxon>Rhizosoleniophycidae</taxon>
        <taxon>Rhizosoleniales</taxon>
        <taxon>Rhizosoleniaceae</taxon>
        <taxon>Proboscia</taxon>
    </lineage>
</organism>
<evidence type="ECO:0000256" key="6">
    <source>
        <dbReference type="PROSITE-ProRule" id="PRU10133"/>
    </source>
</evidence>
<evidence type="ECO:0000256" key="2">
    <source>
        <dbReference type="ARBA" id="ARBA00022679"/>
    </source>
</evidence>
<evidence type="ECO:0000256" key="5">
    <source>
        <dbReference type="ARBA" id="ARBA00022840"/>
    </source>
</evidence>
<evidence type="ECO:0000259" key="8">
    <source>
        <dbReference type="PROSITE" id="PS50030"/>
    </source>
</evidence>
<protein>
    <recommendedName>
        <fullName evidence="1">E2 ubiquitin-conjugating enzyme</fullName>
        <ecNumber evidence="1">2.3.2.23</ecNumber>
    </recommendedName>
</protein>
<dbReference type="EMBL" id="HBEL01048632">
    <property type="protein sequence ID" value="CAD8426358.1"/>
    <property type="molecule type" value="Transcribed_RNA"/>
</dbReference>
<feature type="active site" description="Glycyl thioester intermediate" evidence="6">
    <location>
        <position position="91"/>
    </location>
</feature>
<dbReference type="InterPro" id="IPR016135">
    <property type="entry name" value="UBQ-conjugating_enzyme/RWD"/>
</dbReference>
<dbReference type="Gene3D" id="1.10.8.10">
    <property type="entry name" value="DNA helicase RuvA subunit, C-terminal domain"/>
    <property type="match status" value="1"/>
</dbReference>
<dbReference type="SUPFAM" id="SSF54495">
    <property type="entry name" value="UBC-like"/>
    <property type="match status" value="1"/>
</dbReference>
<sequence>MSKNSSSRIAKELAEVCRDDGTSGVQAFVKDGNDTRNLTGKIKGPEGTPYEGGIFEVDIRITAQYPFEPPKMKFVTKIWHPNVSSQTGAICLDILKDQWSPALTIKTALLSLQALLCSPEPGDPQDAEVAKMYLNEKSTFDQTAKFWTEMYAKETSKDDAIKAVCEMGFDRESAKKALEQHSWDQSAAVNSLLGAM</sequence>
<dbReference type="InterPro" id="IPR023313">
    <property type="entry name" value="UBQ-conjugating_AS"/>
</dbReference>
<dbReference type="FunFam" id="3.10.110.10:FF:000037">
    <property type="entry name" value="ubiquitin-conjugating enzyme E2 27"/>
    <property type="match status" value="1"/>
</dbReference>
<dbReference type="PROSITE" id="PS50127">
    <property type="entry name" value="UBC_2"/>
    <property type="match status" value="1"/>
</dbReference>
<reference evidence="10" key="1">
    <citation type="submission" date="2021-01" db="EMBL/GenBank/DDBJ databases">
        <authorList>
            <person name="Corre E."/>
            <person name="Pelletier E."/>
            <person name="Niang G."/>
            <person name="Scheremetjew M."/>
            <person name="Finn R."/>
            <person name="Kale V."/>
            <person name="Holt S."/>
            <person name="Cochrane G."/>
            <person name="Meng A."/>
            <person name="Brown T."/>
            <person name="Cohen L."/>
        </authorList>
    </citation>
    <scope>NUCLEOTIDE SEQUENCE</scope>
    <source>
        <strain evidence="10">CCAP1064/1</strain>
    </source>
</reference>
<feature type="domain" description="UBA" evidence="8">
    <location>
        <begin position="154"/>
        <end position="195"/>
    </location>
</feature>
<dbReference type="SUPFAM" id="SSF46934">
    <property type="entry name" value="UBA-like"/>
    <property type="match status" value="1"/>
</dbReference>
<dbReference type="EC" id="2.3.2.23" evidence="1"/>
<feature type="domain" description="UBC core" evidence="9">
    <location>
        <begin position="4"/>
        <end position="153"/>
    </location>
</feature>
<dbReference type="SMART" id="SM00212">
    <property type="entry name" value="UBCc"/>
    <property type="match status" value="1"/>
</dbReference>
<keyword evidence="4 7" id="KW-0833">Ubl conjugation pathway</keyword>
<evidence type="ECO:0000313" key="10">
    <source>
        <dbReference type="EMBL" id="CAD8426358.1"/>
    </source>
</evidence>
<gene>
    <name evidence="10" type="ORF">PINE0816_LOCUS22520</name>
</gene>
<dbReference type="InterPro" id="IPR000608">
    <property type="entry name" value="UBC"/>
</dbReference>
<dbReference type="PROSITE" id="PS00183">
    <property type="entry name" value="UBC_1"/>
    <property type="match status" value="1"/>
</dbReference>
<dbReference type="SMART" id="SM00165">
    <property type="entry name" value="UBA"/>
    <property type="match status" value="1"/>
</dbReference>
<dbReference type="PROSITE" id="PS50030">
    <property type="entry name" value="UBA"/>
    <property type="match status" value="1"/>
</dbReference>
<accession>A0A7S0GMG2</accession>
<dbReference type="Pfam" id="PF00179">
    <property type="entry name" value="UQ_con"/>
    <property type="match status" value="1"/>
</dbReference>
<proteinExistence type="inferred from homology"/>
<dbReference type="InterPro" id="IPR009060">
    <property type="entry name" value="UBA-like_sf"/>
</dbReference>
<keyword evidence="3 7" id="KW-0547">Nucleotide-binding</keyword>
<dbReference type="GO" id="GO:0061631">
    <property type="term" value="F:ubiquitin conjugating enzyme activity"/>
    <property type="evidence" value="ECO:0007669"/>
    <property type="project" value="UniProtKB-EC"/>
</dbReference>
<name>A0A7S0GMG2_9STRA</name>
<dbReference type="Gene3D" id="3.10.110.10">
    <property type="entry name" value="Ubiquitin Conjugating Enzyme"/>
    <property type="match status" value="1"/>
</dbReference>
<dbReference type="GO" id="GO:0005524">
    <property type="term" value="F:ATP binding"/>
    <property type="evidence" value="ECO:0007669"/>
    <property type="project" value="UniProtKB-UniRule"/>
</dbReference>
<dbReference type="InterPro" id="IPR015940">
    <property type="entry name" value="UBA"/>
</dbReference>
<comment type="similarity">
    <text evidence="7">Belongs to the ubiquitin-conjugating enzyme family.</text>
</comment>